<accession>A0ABN8PAJ9</accession>
<dbReference type="SUPFAM" id="SSF54001">
    <property type="entry name" value="Cysteine proteinases"/>
    <property type="match status" value="1"/>
</dbReference>
<name>A0ABN8PAJ9_9CNID</name>
<dbReference type="EMBL" id="CALNXK010000063">
    <property type="protein sequence ID" value="CAH3139808.1"/>
    <property type="molecule type" value="Genomic_DNA"/>
</dbReference>
<gene>
    <name evidence="1" type="ORF">PLOB_00040838</name>
</gene>
<dbReference type="InterPro" id="IPR047273">
    <property type="entry name" value="VRTN_OTU_dom"/>
</dbReference>
<comment type="caution">
    <text evidence="1">The sequence shown here is derived from an EMBL/GenBank/DDBJ whole genome shotgun (WGS) entry which is preliminary data.</text>
</comment>
<dbReference type="Gene3D" id="3.90.70.80">
    <property type="match status" value="1"/>
</dbReference>
<keyword evidence="2" id="KW-1185">Reference proteome</keyword>
<evidence type="ECO:0000313" key="2">
    <source>
        <dbReference type="Proteomes" id="UP001159405"/>
    </source>
</evidence>
<dbReference type="Proteomes" id="UP001159405">
    <property type="component" value="Unassembled WGS sequence"/>
</dbReference>
<proteinExistence type="predicted"/>
<evidence type="ECO:0000313" key="1">
    <source>
        <dbReference type="EMBL" id="CAH3139808.1"/>
    </source>
</evidence>
<organism evidence="1 2">
    <name type="scientific">Porites lobata</name>
    <dbReference type="NCBI Taxonomy" id="104759"/>
    <lineage>
        <taxon>Eukaryota</taxon>
        <taxon>Metazoa</taxon>
        <taxon>Cnidaria</taxon>
        <taxon>Anthozoa</taxon>
        <taxon>Hexacorallia</taxon>
        <taxon>Scleractinia</taxon>
        <taxon>Fungiina</taxon>
        <taxon>Poritidae</taxon>
        <taxon>Porites</taxon>
    </lineage>
</organism>
<evidence type="ECO:0008006" key="3">
    <source>
        <dbReference type="Google" id="ProtNLM"/>
    </source>
</evidence>
<sequence>MEKRWGLHPALKFSEIHFSTSQFTYSQVDEISRRIIPSNLGLSYVPVRSTGNGNCLFNSASLALCQNETLADEFRLWTCFELANNIEFYRKPSVLVNTSVTYHARDGLGYGFEKAFNNEIMRTAKNWSYSGTLQIMALASELGVPIETIYPDQNDRLLPVYQNVFYARQWSNPADSTVVRILWANTSGWPDRSKEFVVNHIVPLFE</sequence>
<dbReference type="InterPro" id="IPR038765">
    <property type="entry name" value="Papain-like_cys_pep_sf"/>
</dbReference>
<reference evidence="1 2" key="1">
    <citation type="submission" date="2022-05" db="EMBL/GenBank/DDBJ databases">
        <authorList>
            <consortium name="Genoscope - CEA"/>
            <person name="William W."/>
        </authorList>
    </citation>
    <scope>NUCLEOTIDE SEQUENCE [LARGE SCALE GENOMIC DNA]</scope>
</reference>
<protein>
    <recommendedName>
        <fullName evidence="3">OTU domain-containing protein</fullName>
    </recommendedName>
</protein>
<dbReference type="CDD" id="cd22791">
    <property type="entry name" value="OTU_VRTN"/>
    <property type="match status" value="1"/>
</dbReference>